<dbReference type="Pfam" id="PF13098">
    <property type="entry name" value="Thioredoxin_2"/>
    <property type="match status" value="1"/>
</dbReference>
<dbReference type="OrthoDB" id="7362982at2"/>
<dbReference type="EMBL" id="FTOT01000002">
    <property type="protein sequence ID" value="SIS83981.1"/>
    <property type="molecule type" value="Genomic_DNA"/>
</dbReference>
<dbReference type="STRING" id="1086013.SAMN05421774_102598"/>
<sequence length="119" mass="13255">MIQRLALSLMLAVVLPLQALGAELELLMFEQPGCIYCARWNEDVAPEYPITEEGRAAPLRRVQLRAALPEDVTLARPVNFTPTFVLLADGVEHGRLEGYTAEDFFWPMLARMIAAAQAN</sequence>
<dbReference type="Proteomes" id="UP000186141">
    <property type="component" value="Unassembled WGS sequence"/>
</dbReference>
<dbReference type="InterPro" id="IPR012336">
    <property type="entry name" value="Thioredoxin-like_fold"/>
</dbReference>
<reference evidence="2 3" key="1">
    <citation type="submission" date="2017-01" db="EMBL/GenBank/DDBJ databases">
        <authorList>
            <person name="Mah S.A."/>
            <person name="Swanson W.J."/>
            <person name="Moy G.W."/>
            <person name="Vacquier V.D."/>
        </authorList>
    </citation>
    <scope>NUCLEOTIDE SEQUENCE [LARGE SCALE GENOMIC DNA]</scope>
    <source>
        <strain evidence="2 3">DSM 26375</strain>
    </source>
</reference>
<dbReference type="RefSeq" id="WP_076529762.1">
    <property type="nucleotide sequence ID" value="NZ_BMEH01000002.1"/>
</dbReference>
<dbReference type="AlphaFoldDB" id="A0A1N7MDA7"/>
<keyword evidence="3" id="KW-1185">Reference proteome</keyword>
<dbReference type="SUPFAM" id="SSF52833">
    <property type="entry name" value="Thioredoxin-like"/>
    <property type="match status" value="1"/>
</dbReference>
<gene>
    <name evidence="2" type="ORF">SAMN05421774_102598</name>
</gene>
<evidence type="ECO:0000313" key="3">
    <source>
        <dbReference type="Proteomes" id="UP000186141"/>
    </source>
</evidence>
<accession>A0A1N7MDA7</accession>
<evidence type="ECO:0000313" key="2">
    <source>
        <dbReference type="EMBL" id="SIS83981.1"/>
    </source>
</evidence>
<proteinExistence type="predicted"/>
<evidence type="ECO:0000259" key="1">
    <source>
        <dbReference type="Pfam" id="PF13098"/>
    </source>
</evidence>
<organism evidence="2 3">
    <name type="scientific">Gemmobacter megaterium</name>
    <dbReference type="NCBI Taxonomy" id="1086013"/>
    <lineage>
        <taxon>Bacteria</taxon>
        <taxon>Pseudomonadati</taxon>
        <taxon>Pseudomonadota</taxon>
        <taxon>Alphaproteobacteria</taxon>
        <taxon>Rhodobacterales</taxon>
        <taxon>Paracoccaceae</taxon>
        <taxon>Gemmobacter</taxon>
    </lineage>
</organism>
<name>A0A1N7MDA7_9RHOB</name>
<protein>
    <recommendedName>
        <fullName evidence="1">Thioredoxin-like fold domain-containing protein</fullName>
    </recommendedName>
</protein>
<feature type="domain" description="Thioredoxin-like fold" evidence="1">
    <location>
        <begin position="26"/>
        <end position="106"/>
    </location>
</feature>
<dbReference type="InterPro" id="IPR036249">
    <property type="entry name" value="Thioredoxin-like_sf"/>
</dbReference>
<dbReference type="Gene3D" id="3.40.30.10">
    <property type="entry name" value="Glutaredoxin"/>
    <property type="match status" value="1"/>
</dbReference>